<organism evidence="7 8">
    <name type="scientific">Rhizobium hainanense</name>
    <dbReference type="NCBI Taxonomy" id="52131"/>
    <lineage>
        <taxon>Bacteria</taxon>
        <taxon>Pseudomonadati</taxon>
        <taxon>Pseudomonadota</taxon>
        <taxon>Alphaproteobacteria</taxon>
        <taxon>Hyphomicrobiales</taxon>
        <taxon>Rhizobiaceae</taxon>
        <taxon>Rhizobium/Agrobacterium group</taxon>
        <taxon>Rhizobium</taxon>
    </lineage>
</organism>
<evidence type="ECO:0000313" key="7">
    <source>
        <dbReference type="EMBL" id="SCB26762.1"/>
    </source>
</evidence>
<evidence type="ECO:0000259" key="6">
    <source>
        <dbReference type="Pfam" id="PF00496"/>
    </source>
</evidence>
<evidence type="ECO:0000256" key="3">
    <source>
        <dbReference type="ARBA" id="ARBA00022448"/>
    </source>
</evidence>
<dbReference type="AlphaFoldDB" id="A0A1C3VG52"/>
<reference evidence="8" key="1">
    <citation type="submission" date="2016-08" db="EMBL/GenBank/DDBJ databases">
        <authorList>
            <person name="Varghese N."/>
            <person name="Submissions Spin"/>
        </authorList>
    </citation>
    <scope>NUCLEOTIDE SEQUENCE [LARGE SCALE GENOMIC DNA]</scope>
    <source>
        <strain evidence="8">CCBAU 57015</strain>
    </source>
</reference>
<evidence type="ECO:0000256" key="2">
    <source>
        <dbReference type="ARBA" id="ARBA00005695"/>
    </source>
</evidence>
<evidence type="ECO:0000313" key="8">
    <source>
        <dbReference type="Proteomes" id="UP000186228"/>
    </source>
</evidence>
<keyword evidence="3" id="KW-0813">Transport</keyword>
<dbReference type="Proteomes" id="UP000186228">
    <property type="component" value="Unassembled WGS sequence"/>
</dbReference>
<dbReference type="InterPro" id="IPR000914">
    <property type="entry name" value="SBP_5_dom"/>
</dbReference>
<evidence type="ECO:0000256" key="5">
    <source>
        <dbReference type="SAM" id="SignalP"/>
    </source>
</evidence>
<comment type="subcellular location">
    <subcellularLocation>
        <location evidence="1">Periplasm</location>
    </subcellularLocation>
</comment>
<feature type="chain" id="PRO_5008684270" evidence="5">
    <location>
        <begin position="27"/>
        <end position="531"/>
    </location>
</feature>
<dbReference type="GO" id="GO:0015833">
    <property type="term" value="P:peptide transport"/>
    <property type="evidence" value="ECO:0007669"/>
    <property type="project" value="TreeGrafter"/>
</dbReference>
<dbReference type="PIRSF" id="PIRSF002741">
    <property type="entry name" value="MppA"/>
    <property type="match status" value="1"/>
</dbReference>
<dbReference type="RefSeq" id="WP_075854350.1">
    <property type="nucleotide sequence ID" value="NZ_FMAC01000006.1"/>
</dbReference>
<dbReference type="GO" id="GO:0030288">
    <property type="term" value="C:outer membrane-bounded periplasmic space"/>
    <property type="evidence" value="ECO:0007669"/>
    <property type="project" value="UniProtKB-ARBA"/>
</dbReference>
<dbReference type="CDD" id="cd08512">
    <property type="entry name" value="PBP2_NikA_DppA_OppA_like_7"/>
    <property type="match status" value="1"/>
</dbReference>
<dbReference type="GO" id="GO:1904680">
    <property type="term" value="F:peptide transmembrane transporter activity"/>
    <property type="evidence" value="ECO:0007669"/>
    <property type="project" value="TreeGrafter"/>
</dbReference>
<feature type="signal peptide" evidence="5">
    <location>
        <begin position="1"/>
        <end position="26"/>
    </location>
</feature>
<dbReference type="PANTHER" id="PTHR30290">
    <property type="entry name" value="PERIPLASMIC BINDING COMPONENT OF ABC TRANSPORTER"/>
    <property type="match status" value="1"/>
</dbReference>
<sequence>MKHFSKAMFVGAAIGMLTLAAPQLQAATPKDQLVIGTSLAQVLSLDPQQATEPKALEILANLYDRLVATTADGKIVPQLAESWTDDGKSLTLKLRDAAFASGNPVTANDIVFSLTRLVKLNQSGSSYFKRIGYSIETIANQIHAVDARTVRIDLTDKVTAEGLLYRLALGVSSVVDSVEVQKHIANDDSGNAWLRTHSAGSGPFTLNKWTPNEIVILDANKTYVSGAPKMRRVIIRHVPESQVERLMLDRGDIDIGNALSKSDLETFETKSNFVIQRVPTGGFYVLAMNAGNQYLANPKVREAIAYGIDYKGIEKTIMGPYGRARNIPVPENFEYALPNPDWHLDVAKAKQLLAEAGFKDGFSLTLKTISQTPRIDLATAIQASLGQIGIKVEIQQGNGSEIIAAHRARNFDLLLPQTSALMPNVLGSMDDFANNPDNRLEANNAGNFAWRSAWDIPGLTALAEKTSVEPDAKKRAELYTQMQQMFVDLKPALLPLFERFEPLVLSARVKGYLGHPNQMTRLENVTKADAE</sequence>
<gene>
    <name evidence="7" type="ORF">GA0061100_1069</name>
</gene>
<accession>A0A1C3VG52</accession>
<keyword evidence="8" id="KW-1185">Reference proteome</keyword>
<feature type="domain" description="Solute-binding protein family 5" evidence="6">
    <location>
        <begin position="74"/>
        <end position="435"/>
    </location>
</feature>
<dbReference type="GO" id="GO:0043190">
    <property type="term" value="C:ATP-binding cassette (ABC) transporter complex"/>
    <property type="evidence" value="ECO:0007669"/>
    <property type="project" value="InterPro"/>
</dbReference>
<dbReference type="Gene3D" id="3.90.76.10">
    <property type="entry name" value="Dipeptide-binding Protein, Domain 1"/>
    <property type="match status" value="1"/>
</dbReference>
<dbReference type="InterPro" id="IPR030678">
    <property type="entry name" value="Peptide/Ni-bd"/>
</dbReference>
<dbReference type="PANTHER" id="PTHR30290:SF10">
    <property type="entry name" value="PERIPLASMIC OLIGOPEPTIDE-BINDING PROTEIN-RELATED"/>
    <property type="match status" value="1"/>
</dbReference>
<dbReference type="EMBL" id="FMAC01000006">
    <property type="protein sequence ID" value="SCB26762.1"/>
    <property type="molecule type" value="Genomic_DNA"/>
</dbReference>
<dbReference type="Gene3D" id="3.40.190.10">
    <property type="entry name" value="Periplasmic binding protein-like II"/>
    <property type="match status" value="1"/>
</dbReference>
<protein>
    <submittedName>
        <fullName evidence="7">Peptide/nickel transport system substrate-binding protein</fullName>
    </submittedName>
</protein>
<dbReference type="Gene3D" id="3.10.105.10">
    <property type="entry name" value="Dipeptide-binding Protein, Domain 3"/>
    <property type="match status" value="1"/>
</dbReference>
<dbReference type="STRING" id="52131.GA0061100_1069"/>
<dbReference type="OrthoDB" id="9803988at2"/>
<keyword evidence="4 5" id="KW-0732">Signal</keyword>
<proteinExistence type="inferred from homology"/>
<evidence type="ECO:0000256" key="4">
    <source>
        <dbReference type="ARBA" id="ARBA00022729"/>
    </source>
</evidence>
<evidence type="ECO:0000256" key="1">
    <source>
        <dbReference type="ARBA" id="ARBA00004418"/>
    </source>
</evidence>
<name>A0A1C3VG52_9HYPH</name>
<dbReference type="Pfam" id="PF00496">
    <property type="entry name" value="SBP_bac_5"/>
    <property type="match status" value="1"/>
</dbReference>
<comment type="similarity">
    <text evidence="2">Belongs to the bacterial solute-binding protein 5 family.</text>
</comment>
<dbReference type="SUPFAM" id="SSF53850">
    <property type="entry name" value="Periplasmic binding protein-like II"/>
    <property type="match status" value="1"/>
</dbReference>
<dbReference type="InterPro" id="IPR039424">
    <property type="entry name" value="SBP_5"/>
</dbReference>